<reference evidence="1 2" key="1">
    <citation type="submission" date="2023-08" db="EMBL/GenBank/DDBJ databases">
        <title>New molecular markers tilS and rpoB for phylogenetic and monitoring studies of the genus Thiothrix biodiversity.</title>
        <authorList>
            <person name="Ravin N.V."/>
            <person name="Smolyakov D."/>
            <person name="Markov N.D."/>
            <person name="Beletsky A.V."/>
            <person name="Mardanov A.V."/>
            <person name="Rudenko T.S."/>
            <person name="Grabovich M.Y."/>
        </authorList>
    </citation>
    <scope>NUCLEOTIDE SEQUENCE [LARGE SCALE GENOMIC DNA]</scope>
    <source>
        <strain evidence="1 2">MK1</strain>
    </source>
</reference>
<evidence type="ECO:0000313" key="2">
    <source>
        <dbReference type="Proteomes" id="UP001236657"/>
    </source>
</evidence>
<organism evidence="1 2">
    <name type="scientific">Thiothrix lacustris</name>
    <dbReference type="NCBI Taxonomy" id="525917"/>
    <lineage>
        <taxon>Bacteria</taxon>
        <taxon>Pseudomonadati</taxon>
        <taxon>Pseudomonadota</taxon>
        <taxon>Gammaproteobacteria</taxon>
        <taxon>Thiotrichales</taxon>
        <taxon>Thiotrichaceae</taxon>
        <taxon>Thiothrix</taxon>
    </lineage>
</organism>
<evidence type="ECO:0000313" key="1">
    <source>
        <dbReference type="EMBL" id="WML90732.1"/>
    </source>
</evidence>
<dbReference type="RefSeq" id="WP_156946886.1">
    <property type="nucleotide sequence ID" value="NZ_CP133218.1"/>
</dbReference>
<accession>A0ABY9MQ74</accession>
<gene>
    <name evidence="1" type="ORF">RCF98_17435</name>
</gene>
<sequence length="50" mass="5791">MTAYSHDLRERVIRAYEQTGRAQIQGLPNILDSPQYLGINDLPYGWKQVD</sequence>
<protein>
    <submittedName>
        <fullName evidence="1">Uncharacterized protein</fullName>
    </submittedName>
</protein>
<dbReference type="EMBL" id="CP133218">
    <property type="protein sequence ID" value="WML90732.1"/>
    <property type="molecule type" value="Genomic_DNA"/>
</dbReference>
<proteinExistence type="predicted"/>
<name>A0ABY9MQ74_9GAMM</name>
<dbReference type="Proteomes" id="UP001236657">
    <property type="component" value="Chromosome"/>
</dbReference>
<keyword evidence="2" id="KW-1185">Reference proteome</keyword>